<protein>
    <submittedName>
        <fullName evidence="3">Uncharacterized protein</fullName>
    </submittedName>
</protein>
<sequence length="138" mass="14791">MNSLAASRLPAVPEDRPLNAAALHAPRGGRTREKPRRRPAAKAPPPSRLATLLPTALAALALAVSVAAVAVSVGSRREARGMEARLVDCLTARLEARLVDRLTARLEARLVDRLTAVLDERLSAMEASSSVRAPHRRQ</sequence>
<dbReference type="AlphaFoldDB" id="A0A836BVC8"/>
<feature type="region of interest" description="Disordered" evidence="1">
    <location>
        <begin position="1"/>
        <end position="48"/>
    </location>
</feature>
<keyword evidence="2" id="KW-0812">Transmembrane</keyword>
<organism evidence="3 4">
    <name type="scientific">Edaphochlamys debaryana</name>
    <dbReference type="NCBI Taxonomy" id="47281"/>
    <lineage>
        <taxon>Eukaryota</taxon>
        <taxon>Viridiplantae</taxon>
        <taxon>Chlorophyta</taxon>
        <taxon>core chlorophytes</taxon>
        <taxon>Chlorophyceae</taxon>
        <taxon>CS clade</taxon>
        <taxon>Chlamydomonadales</taxon>
        <taxon>Chlamydomonadales incertae sedis</taxon>
        <taxon>Edaphochlamys</taxon>
    </lineage>
</organism>
<feature type="compositionally biased region" description="Basic residues" evidence="1">
    <location>
        <begin position="27"/>
        <end position="40"/>
    </location>
</feature>
<gene>
    <name evidence="3" type="ORF">HYH03_011549</name>
</gene>
<dbReference type="EMBL" id="JAEHOE010000067">
    <property type="protein sequence ID" value="KAG2489912.1"/>
    <property type="molecule type" value="Genomic_DNA"/>
</dbReference>
<evidence type="ECO:0000256" key="1">
    <source>
        <dbReference type="SAM" id="MobiDB-lite"/>
    </source>
</evidence>
<evidence type="ECO:0000313" key="4">
    <source>
        <dbReference type="Proteomes" id="UP000612055"/>
    </source>
</evidence>
<feature type="transmembrane region" description="Helical" evidence="2">
    <location>
        <begin position="52"/>
        <end position="73"/>
    </location>
</feature>
<keyword evidence="4" id="KW-1185">Reference proteome</keyword>
<evidence type="ECO:0000313" key="3">
    <source>
        <dbReference type="EMBL" id="KAG2489912.1"/>
    </source>
</evidence>
<accession>A0A836BVC8</accession>
<reference evidence="3" key="1">
    <citation type="journal article" date="2020" name="bioRxiv">
        <title>Comparative genomics of Chlamydomonas.</title>
        <authorList>
            <person name="Craig R.J."/>
            <person name="Hasan A.R."/>
            <person name="Ness R.W."/>
            <person name="Keightley P.D."/>
        </authorList>
    </citation>
    <scope>NUCLEOTIDE SEQUENCE</scope>
    <source>
        <strain evidence="3">CCAP 11/70</strain>
    </source>
</reference>
<keyword evidence="2" id="KW-0472">Membrane</keyword>
<evidence type="ECO:0000256" key="2">
    <source>
        <dbReference type="SAM" id="Phobius"/>
    </source>
</evidence>
<proteinExistence type="predicted"/>
<comment type="caution">
    <text evidence="3">The sequence shown here is derived from an EMBL/GenBank/DDBJ whole genome shotgun (WGS) entry which is preliminary data.</text>
</comment>
<dbReference type="Proteomes" id="UP000612055">
    <property type="component" value="Unassembled WGS sequence"/>
</dbReference>
<name>A0A836BVC8_9CHLO</name>
<keyword evidence="2" id="KW-1133">Transmembrane helix</keyword>